<name>A0A3Q3ASN2_KRYMA</name>
<dbReference type="KEGG" id="kmr:108244803"/>
<evidence type="ECO:0000313" key="3">
    <source>
        <dbReference type="Ensembl" id="ENSKMAP00000019536.1"/>
    </source>
</evidence>
<dbReference type="Proteomes" id="UP000264800">
    <property type="component" value="Unplaced"/>
</dbReference>
<dbReference type="GeneTree" id="ENSGT00730000113416"/>
<feature type="transmembrane region" description="Helical" evidence="2">
    <location>
        <begin position="45"/>
        <end position="65"/>
    </location>
</feature>
<protein>
    <submittedName>
        <fullName evidence="3">Transmembrane protein 252</fullName>
    </submittedName>
</protein>
<dbReference type="PANTHER" id="PTHR35682">
    <property type="entry name" value="TRANSMEMBRANE PROTEIN 252"/>
    <property type="match status" value="1"/>
</dbReference>
<organism evidence="3 4">
    <name type="scientific">Kryptolebias marmoratus</name>
    <name type="common">Mangrove killifish</name>
    <name type="synonym">Rivulus marmoratus</name>
    <dbReference type="NCBI Taxonomy" id="37003"/>
    <lineage>
        <taxon>Eukaryota</taxon>
        <taxon>Metazoa</taxon>
        <taxon>Chordata</taxon>
        <taxon>Craniata</taxon>
        <taxon>Vertebrata</taxon>
        <taxon>Euteleostomi</taxon>
        <taxon>Actinopterygii</taxon>
        <taxon>Neopterygii</taxon>
        <taxon>Teleostei</taxon>
        <taxon>Neoteleostei</taxon>
        <taxon>Acanthomorphata</taxon>
        <taxon>Ovalentaria</taxon>
        <taxon>Atherinomorphae</taxon>
        <taxon>Cyprinodontiformes</taxon>
        <taxon>Rivulidae</taxon>
        <taxon>Kryptolebias</taxon>
    </lineage>
</organism>
<dbReference type="Ensembl" id="ENSKMAT00000019800.1">
    <property type="protein sequence ID" value="ENSKMAP00000019536.1"/>
    <property type="gene ID" value="ENSKMAG00000014535.1"/>
</dbReference>
<dbReference type="OMA" id="CHSMKSK"/>
<keyword evidence="4" id="KW-1185">Reference proteome</keyword>
<keyword evidence="2" id="KW-0472">Membrane</keyword>
<reference evidence="3" key="1">
    <citation type="submission" date="2025-08" db="UniProtKB">
        <authorList>
            <consortium name="Ensembl"/>
        </authorList>
    </citation>
    <scope>IDENTIFICATION</scope>
</reference>
<reference evidence="3" key="2">
    <citation type="submission" date="2025-09" db="UniProtKB">
        <authorList>
            <consortium name="Ensembl"/>
        </authorList>
    </citation>
    <scope>IDENTIFICATION</scope>
</reference>
<dbReference type="AlphaFoldDB" id="A0A3Q3ASN2"/>
<dbReference type="Pfam" id="PF15664">
    <property type="entry name" value="TMEM252"/>
    <property type="match status" value="1"/>
</dbReference>
<proteinExistence type="predicted"/>
<evidence type="ECO:0000313" key="4">
    <source>
        <dbReference type="Proteomes" id="UP000264800"/>
    </source>
</evidence>
<dbReference type="InterPro" id="IPR031363">
    <property type="entry name" value="TMEM252"/>
</dbReference>
<keyword evidence="2" id="KW-1133">Transmembrane helix</keyword>
<accession>A0A3Q3ASN2</accession>
<evidence type="ECO:0000256" key="2">
    <source>
        <dbReference type="SAM" id="Phobius"/>
    </source>
</evidence>
<evidence type="ECO:0000256" key="1">
    <source>
        <dbReference type="SAM" id="MobiDB-lite"/>
    </source>
</evidence>
<feature type="compositionally biased region" description="Basic and acidic residues" evidence="1">
    <location>
        <begin position="157"/>
        <end position="166"/>
    </location>
</feature>
<dbReference type="OrthoDB" id="9896070at2759"/>
<sequence length="174" mass="19572">MDARKKLLSFVRMFLLGGGFALTCIGASLVSLQNEYLHDLMSLPIYAMIVFGFLAMLTGLFWSLCHSMRSKVYQRRGRERHVQIFTIERPSYYPPSYEESRRHVCPDPRPDGGVSGVSAGEGLMGLAPPLYSRDSSEAPDCTWSWEHPPQYSQVEETPERQADAGELRGVLPSK</sequence>
<keyword evidence="2" id="KW-0812">Transmembrane</keyword>
<dbReference type="GeneID" id="108244803"/>
<feature type="region of interest" description="Disordered" evidence="1">
    <location>
        <begin position="125"/>
        <end position="174"/>
    </location>
</feature>
<dbReference type="PANTHER" id="PTHR35682:SF1">
    <property type="entry name" value="TRANSMEMBRANE PROTEIN 252"/>
    <property type="match status" value="1"/>
</dbReference>